<dbReference type="RefSeq" id="WP_074714590.1">
    <property type="nucleotide sequence ID" value="NZ_FNWV01000002.1"/>
</dbReference>
<dbReference type="InterPro" id="IPR036439">
    <property type="entry name" value="Dockerin_dom_sf"/>
</dbReference>
<dbReference type="InterPro" id="IPR002105">
    <property type="entry name" value="Dockerin_1_rpt"/>
</dbReference>
<sequence length="247" mass="26911">MKKTAAILTSLVIAGLSCIPTAASAATSEFIVSPVSDETVTSSNMSTFPFEVMKLVNKERTSRGLPAYKVLPELIRAADIRAKETVKLWDHTRPDGRNGLSVVDDLGLDWNYLGENIAQGQTTPESVMNGWMNSNDHRASILSTNFQYIGVGVAYSGGRYYWTQVFLGSSANFPVAYYPEHYGDTNNDGKIDSIDASLVLKEYAATSVGKPYTLKSSERARSMVNGDNVVDSVDASIILRIYAKNST</sequence>
<protein>
    <submittedName>
        <fullName evidence="3">Uncharacterized conserved protein YkwD, contains CAP (CSP/antigen 5/PR1) domain</fullName>
    </submittedName>
</protein>
<dbReference type="PANTHER" id="PTHR31157">
    <property type="entry name" value="SCP DOMAIN-CONTAINING PROTEIN"/>
    <property type="match status" value="1"/>
</dbReference>
<proteinExistence type="predicted"/>
<dbReference type="PROSITE" id="PS51257">
    <property type="entry name" value="PROKAR_LIPOPROTEIN"/>
    <property type="match status" value="1"/>
</dbReference>
<dbReference type="PANTHER" id="PTHR31157:SF1">
    <property type="entry name" value="SCP DOMAIN-CONTAINING PROTEIN"/>
    <property type="match status" value="1"/>
</dbReference>
<dbReference type="Gene3D" id="1.10.1330.10">
    <property type="entry name" value="Dockerin domain"/>
    <property type="match status" value="2"/>
</dbReference>
<dbReference type="InterPro" id="IPR014044">
    <property type="entry name" value="CAP_dom"/>
</dbReference>
<dbReference type="GO" id="GO:0004553">
    <property type="term" value="F:hydrolase activity, hydrolyzing O-glycosyl compounds"/>
    <property type="evidence" value="ECO:0007669"/>
    <property type="project" value="InterPro"/>
</dbReference>
<dbReference type="GO" id="GO:0000272">
    <property type="term" value="P:polysaccharide catabolic process"/>
    <property type="evidence" value="ECO:0007669"/>
    <property type="project" value="InterPro"/>
</dbReference>
<dbReference type="SUPFAM" id="SSF55797">
    <property type="entry name" value="PR-1-like"/>
    <property type="match status" value="1"/>
</dbReference>
<dbReference type="Proteomes" id="UP000183190">
    <property type="component" value="Unassembled WGS sequence"/>
</dbReference>
<dbReference type="AlphaFoldDB" id="A0A1H6IC00"/>
<reference evidence="3 4" key="1">
    <citation type="submission" date="2016-10" db="EMBL/GenBank/DDBJ databases">
        <authorList>
            <person name="de Groot N.N."/>
        </authorList>
    </citation>
    <scope>NUCLEOTIDE SEQUENCE [LARGE SCALE GENOMIC DNA]</scope>
    <source>
        <strain evidence="3 4">YAD2003</strain>
    </source>
</reference>
<accession>A0A1H6IC00</accession>
<evidence type="ECO:0000259" key="2">
    <source>
        <dbReference type="Pfam" id="PF00188"/>
    </source>
</evidence>
<evidence type="ECO:0000256" key="1">
    <source>
        <dbReference type="SAM" id="SignalP"/>
    </source>
</evidence>
<evidence type="ECO:0000313" key="3">
    <source>
        <dbReference type="EMBL" id="SEH46204.1"/>
    </source>
</evidence>
<evidence type="ECO:0000313" key="4">
    <source>
        <dbReference type="Proteomes" id="UP000183190"/>
    </source>
</evidence>
<dbReference type="CDD" id="cd14255">
    <property type="entry name" value="Dockerin_III"/>
    <property type="match status" value="1"/>
</dbReference>
<dbReference type="SUPFAM" id="SSF63446">
    <property type="entry name" value="Type I dockerin domain"/>
    <property type="match status" value="1"/>
</dbReference>
<organism evidence="3 4">
    <name type="scientific">Ruminococcus flavefaciens</name>
    <dbReference type="NCBI Taxonomy" id="1265"/>
    <lineage>
        <taxon>Bacteria</taxon>
        <taxon>Bacillati</taxon>
        <taxon>Bacillota</taxon>
        <taxon>Clostridia</taxon>
        <taxon>Eubacteriales</taxon>
        <taxon>Oscillospiraceae</taxon>
        <taxon>Ruminococcus</taxon>
    </lineage>
</organism>
<dbReference type="Gene3D" id="3.40.33.10">
    <property type="entry name" value="CAP"/>
    <property type="match status" value="1"/>
</dbReference>
<gene>
    <name evidence="3" type="ORF">SAMN02910265_00792</name>
</gene>
<dbReference type="Pfam" id="PF00404">
    <property type="entry name" value="Dockerin_1"/>
    <property type="match status" value="1"/>
</dbReference>
<dbReference type="Pfam" id="PF00188">
    <property type="entry name" value="CAP"/>
    <property type="match status" value="1"/>
</dbReference>
<feature type="signal peptide" evidence="1">
    <location>
        <begin position="1"/>
        <end position="25"/>
    </location>
</feature>
<feature type="chain" id="PRO_5010357470" evidence="1">
    <location>
        <begin position="26"/>
        <end position="247"/>
    </location>
</feature>
<dbReference type="EMBL" id="FNWV01000002">
    <property type="protein sequence ID" value="SEH46204.1"/>
    <property type="molecule type" value="Genomic_DNA"/>
</dbReference>
<name>A0A1H6IC00_RUMFL</name>
<dbReference type="OrthoDB" id="9783944at2"/>
<keyword evidence="1" id="KW-0732">Signal</keyword>
<dbReference type="InterPro" id="IPR035940">
    <property type="entry name" value="CAP_sf"/>
</dbReference>
<dbReference type="CDD" id="cd05379">
    <property type="entry name" value="CAP_bacterial"/>
    <property type="match status" value="1"/>
</dbReference>
<feature type="domain" description="SCP" evidence="2">
    <location>
        <begin position="54"/>
        <end position="166"/>
    </location>
</feature>